<dbReference type="Pfam" id="PF01984">
    <property type="entry name" value="dsDNA_bind"/>
    <property type="match status" value="1"/>
</dbReference>
<dbReference type="Proteomes" id="UP000816034">
    <property type="component" value="Unassembled WGS sequence"/>
</dbReference>
<dbReference type="PIRSF" id="PIRSF015730">
    <property type="entry name" value="TFAR19"/>
    <property type="match status" value="1"/>
</dbReference>
<sequence length="128" mass="14816">MQQLPPQAQGSEEERAKQEQQKKALEEAEEKRRALLSQILDGDARERLNRISLVRPERARSFEDYVIKLAQTGKLPGKINEETLVKMLEQMSGSSTKVKIQRKKSAFDSDEEADEDEDEDEDEDDFYK</sequence>
<comment type="caution">
    <text evidence="3">The sequence shown here is derived from an EMBL/GenBank/DDBJ whole genome shotgun (WGS) entry which is preliminary data.</text>
</comment>
<name>A0AA88GS80_NAELO</name>
<proteinExistence type="inferred from homology"/>
<dbReference type="GO" id="GO:0005634">
    <property type="term" value="C:nucleus"/>
    <property type="evidence" value="ECO:0007669"/>
    <property type="project" value="TreeGrafter"/>
</dbReference>
<feature type="compositionally biased region" description="Acidic residues" evidence="2">
    <location>
        <begin position="108"/>
        <end position="128"/>
    </location>
</feature>
<evidence type="ECO:0008006" key="5">
    <source>
        <dbReference type="Google" id="ProtNLM"/>
    </source>
</evidence>
<evidence type="ECO:0000313" key="4">
    <source>
        <dbReference type="Proteomes" id="UP000816034"/>
    </source>
</evidence>
<feature type="region of interest" description="Disordered" evidence="2">
    <location>
        <begin position="1"/>
        <end position="31"/>
    </location>
</feature>
<dbReference type="PANTHER" id="PTHR10840">
    <property type="entry name" value="PROGRAMMED CELL DEATH PROTEIN 5"/>
    <property type="match status" value="1"/>
</dbReference>
<reference evidence="3 4" key="1">
    <citation type="journal article" date="2018" name="BMC Genomics">
        <title>The genome of Naegleria lovaniensis, the basis for a comparative approach to unravel pathogenicity factors of the human pathogenic amoeba N. fowleri.</title>
        <authorList>
            <person name="Liechti N."/>
            <person name="Schurch N."/>
            <person name="Bruggmann R."/>
            <person name="Wittwer M."/>
        </authorList>
    </citation>
    <scope>NUCLEOTIDE SEQUENCE [LARGE SCALE GENOMIC DNA]</scope>
    <source>
        <strain evidence="3 4">ATCC 30569</strain>
    </source>
</reference>
<evidence type="ECO:0000256" key="1">
    <source>
        <dbReference type="ARBA" id="ARBA00010490"/>
    </source>
</evidence>
<accession>A0AA88GS80</accession>
<gene>
    <name evidence="3" type="ORF">C9374_004482</name>
</gene>
<dbReference type="GO" id="GO:0005829">
    <property type="term" value="C:cytosol"/>
    <property type="evidence" value="ECO:0007669"/>
    <property type="project" value="TreeGrafter"/>
</dbReference>
<comment type="similarity">
    <text evidence="1">Belongs to the PDCD5 family.</text>
</comment>
<dbReference type="GO" id="GO:0003677">
    <property type="term" value="F:DNA binding"/>
    <property type="evidence" value="ECO:0007669"/>
    <property type="project" value="InterPro"/>
</dbReference>
<dbReference type="InterPro" id="IPR002836">
    <property type="entry name" value="PDCD5-like"/>
</dbReference>
<feature type="compositionally biased region" description="Basic and acidic residues" evidence="2">
    <location>
        <begin position="12"/>
        <end position="31"/>
    </location>
</feature>
<feature type="region of interest" description="Disordered" evidence="2">
    <location>
        <begin position="92"/>
        <end position="128"/>
    </location>
</feature>
<dbReference type="InterPro" id="IPR036883">
    <property type="entry name" value="PDCD5-like_sf"/>
</dbReference>
<keyword evidence="4" id="KW-1185">Reference proteome</keyword>
<dbReference type="SUPFAM" id="SSF46950">
    <property type="entry name" value="Double-stranded DNA-binding domain"/>
    <property type="match status" value="1"/>
</dbReference>
<dbReference type="RefSeq" id="XP_044548824.1">
    <property type="nucleotide sequence ID" value="XM_044694126.1"/>
</dbReference>
<dbReference type="AlphaFoldDB" id="A0AA88GS80"/>
<dbReference type="PANTHER" id="PTHR10840:SF0">
    <property type="entry name" value="PROGRAMMED CELL DEATH PROTEIN 5"/>
    <property type="match status" value="1"/>
</dbReference>
<dbReference type="GeneID" id="68096937"/>
<organism evidence="3 4">
    <name type="scientific">Naegleria lovaniensis</name>
    <name type="common">Amoeba</name>
    <dbReference type="NCBI Taxonomy" id="51637"/>
    <lineage>
        <taxon>Eukaryota</taxon>
        <taxon>Discoba</taxon>
        <taxon>Heterolobosea</taxon>
        <taxon>Tetramitia</taxon>
        <taxon>Eutetramitia</taxon>
        <taxon>Vahlkampfiidae</taxon>
        <taxon>Naegleria</taxon>
    </lineage>
</organism>
<dbReference type="Gene3D" id="1.10.8.140">
    <property type="entry name" value="PDCD5-like"/>
    <property type="match status" value="1"/>
</dbReference>
<protein>
    <recommendedName>
        <fullName evidence="5">Programmed cell death protein 5</fullName>
    </recommendedName>
</protein>
<evidence type="ECO:0000256" key="2">
    <source>
        <dbReference type="SAM" id="MobiDB-lite"/>
    </source>
</evidence>
<feature type="compositionally biased region" description="Polar residues" evidence="2">
    <location>
        <begin position="1"/>
        <end position="10"/>
    </location>
</feature>
<dbReference type="EMBL" id="PYSW02000021">
    <property type="protein sequence ID" value="KAG2383145.1"/>
    <property type="molecule type" value="Genomic_DNA"/>
</dbReference>
<evidence type="ECO:0000313" key="3">
    <source>
        <dbReference type="EMBL" id="KAG2383145.1"/>
    </source>
</evidence>